<dbReference type="PANTHER" id="PTHR10177">
    <property type="entry name" value="CYCLINS"/>
    <property type="match status" value="1"/>
</dbReference>
<dbReference type="Proteomes" id="UP000595140">
    <property type="component" value="Unassembled WGS sequence"/>
</dbReference>
<dbReference type="InterPro" id="IPR004367">
    <property type="entry name" value="Cyclin_C-dom"/>
</dbReference>
<reference evidence="7 8" key="1">
    <citation type="submission" date="2018-04" db="EMBL/GenBank/DDBJ databases">
        <authorList>
            <person name="Vogel A."/>
        </authorList>
    </citation>
    <scope>NUCLEOTIDE SEQUENCE [LARGE SCALE GENOMIC DNA]</scope>
</reference>
<sequence length="261" mass="29780">MEFITSETSSMADFDLETPFPTPHGPDLPSDTPNYYLFNVESDHMPAPTYHRSLVSGAGAFFVDTRRKIMSLVLRLSRHYGAVTSYLALNYADRFLSYHPFPEEKQWFLNLAAVCCVILALKMTKTEFSISEIQQDAGAIFDMQNIERMEKLILGTLSWRMRSVTPFCFLDFFISTFGLEGPPPRRALKARARQIIFETQTEVELLKFKPSLISAAALLSACDELFPLHFHCYKETTFDTTYLNADDLLMCYSVIQNKLGT</sequence>
<evidence type="ECO:0000256" key="1">
    <source>
        <dbReference type="ARBA" id="ARBA00009065"/>
    </source>
</evidence>
<evidence type="ECO:0000256" key="2">
    <source>
        <dbReference type="ARBA" id="ARBA00022618"/>
    </source>
</evidence>
<gene>
    <name evidence="7" type="ORF">CCAM_LOCUS3971</name>
</gene>
<keyword evidence="2" id="KW-0132">Cell division</keyword>
<dbReference type="InterPro" id="IPR013763">
    <property type="entry name" value="Cyclin-like_dom"/>
</dbReference>
<dbReference type="Gene3D" id="1.10.472.10">
    <property type="entry name" value="Cyclin-like"/>
    <property type="match status" value="2"/>
</dbReference>
<feature type="domain" description="Cyclin-like" evidence="6">
    <location>
        <begin position="71"/>
        <end position="155"/>
    </location>
</feature>
<dbReference type="Pfam" id="PF00134">
    <property type="entry name" value="Cyclin_N"/>
    <property type="match status" value="1"/>
</dbReference>
<evidence type="ECO:0000313" key="8">
    <source>
        <dbReference type="Proteomes" id="UP000595140"/>
    </source>
</evidence>
<dbReference type="Pfam" id="PF02984">
    <property type="entry name" value="Cyclin_C"/>
    <property type="match status" value="1"/>
</dbReference>
<proteinExistence type="inferred from homology"/>
<evidence type="ECO:0000259" key="6">
    <source>
        <dbReference type="SMART" id="SM00385"/>
    </source>
</evidence>
<dbReference type="InterPro" id="IPR036915">
    <property type="entry name" value="Cyclin-like_sf"/>
</dbReference>
<evidence type="ECO:0000256" key="5">
    <source>
        <dbReference type="RuleBase" id="RU000383"/>
    </source>
</evidence>
<accession>A0A484KCE5</accession>
<keyword evidence="8" id="KW-1185">Reference proteome</keyword>
<dbReference type="CDD" id="cd20544">
    <property type="entry name" value="CYCLIN_AtCycD-like_rpt2"/>
    <property type="match status" value="1"/>
</dbReference>
<dbReference type="InterPro" id="IPR039361">
    <property type="entry name" value="Cyclin"/>
</dbReference>
<dbReference type="SMART" id="SM00385">
    <property type="entry name" value="CYCLIN"/>
    <property type="match status" value="1"/>
</dbReference>
<dbReference type="InterPro" id="IPR006671">
    <property type="entry name" value="Cyclin_N"/>
</dbReference>
<protein>
    <recommendedName>
        <fullName evidence="6">Cyclin-like domain-containing protein</fullName>
    </recommendedName>
</protein>
<dbReference type="OrthoDB" id="306099at2759"/>
<dbReference type="AlphaFoldDB" id="A0A484KCE5"/>
<comment type="similarity">
    <text evidence="1">Belongs to the cyclin family. Cyclin D subfamily.</text>
</comment>
<keyword evidence="4" id="KW-0131">Cell cycle</keyword>
<organism evidence="7 8">
    <name type="scientific">Cuscuta campestris</name>
    <dbReference type="NCBI Taxonomy" id="132261"/>
    <lineage>
        <taxon>Eukaryota</taxon>
        <taxon>Viridiplantae</taxon>
        <taxon>Streptophyta</taxon>
        <taxon>Embryophyta</taxon>
        <taxon>Tracheophyta</taxon>
        <taxon>Spermatophyta</taxon>
        <taxon>Magnoliopsida</taxon>
        <taxon>eudicotyledons</taxon>
        <taxon>Gunneridae</taxon>
        <taxon>Pentapetalae</taxon>
        <taxon>asterids</taxon>
        <taxon>lamiids</taxon>
        <taxon>Solanales</taxon>
        <taxon>Convolvulaceae</taxon>
        <taxon>Cuscuteae</taxon>
        <taxon>Cuscuta</taxon>
        <taxon>Cuscuta subgen. Grammica</taxon>
        <taxon>Cuscuta sect. Cleistogrammica</taxon>
    </lineage>
</organism>
<evidence type="ECO:0000313" key="7">
    <source>
        <dbReference type="EMBL" id="VFQ62195.1"/>
    </source>
</evidence>
<name>A0A484KCE5_9ASTE</name>
<evidence type="ECO:0000256" key="3">
    <source>
        <dbReference type="ARBA" id="ARBA00023127"/>
    </source>
</evidence>
<dbReference type="SUPFAM" id="SSF47954">
    <property type="entry name" value="Cyclin-like"/>
    <property type="match status" value="2"/>
</dbReference>
<dbReference type="FunFam" id="1.10.472.10:FF:000040">
    <property type="entry name" value="D6-type cyclin"/>
    <property type="match status" value="1"/>
</dbReference>
<dbReference type="EMBL" id="OOIL02000218">
    <property type="protein sequence ID" value="VFQ62195.1"/>
    <property type="molecule type" value="Genomic_DNA"/>
</dbReference>
<evidence type="ECO:0000256" key="4">
    <source>
        <dbReference type="ARBA" id="ARBA00023306"/>
    </source>
</evidence>
<dbReference type="GO" id="GO:0051301">
    <property type="term" value="P:cell division"/>
    <property type="evidence" value="ECO:0007669"/>
    <property type="project" value="UniProtKB-KW"/>
</dbReference>
<keyword evidence="3 5" id="KW-0195">Cyclin</keyword>